<proteinExistence type="predicted"/>
<feature type="domain" description="DUF7587" evidence="1">
    <location>
        <begin position="29"/>
        <end position="130"/>
    </location>
</feature>
<reference evidence="2 3" key="1">
    <citation type="submission" date="2016-05" db="EMBL/GenBank/DDBJ databases">
        <title>Genome sequencing reveals origins of a unique bacterial endosymbiosis in the earliest lineages of terrestrial Fungi.</title>
        <authorList>
            <consortium name="DOE Joint Genome Institute"/>
            <person name="Uehling J."/>
            <person name="Gryganskyi A."/>
            <person name="Hameed K."/>
            <person name="Tschaplinski T."/>
            <person name="Misztal P."/>
            <person name="Wu S."/>
            <person name="Desiro A."/>
            <person name="Vande Pol N."/>
            <person name="Du Z.-Y."/>
            <person name="Zienkiewicz A."/>
            <person name="Zienkiewicz K."/>
            <person name="Morin E."/>
            <person name="Tisserant E."/>
            <person name="Splivallo R."/>
            <person name="Hainaut M."/>
            <person name="Henrissat B."/>
            <person name="Ohm R."/>
            <person name="Kuo A."/>
            <person name="Yan J."/>
            <person name="Lipzen A."/>
            <person name="Nolan M."/>
            <person name="Labutti K."/>
            <person name="Barry K."/>
            <person name="Goldstein A."/>
            <person name="Labbe J."/>
            <person name="Schadt C."/>
            <person name="Tuskan G."/>
            <person name="Grigoriev I."/>
            <person name="Martin F."/>
            <person name="Vilgalys R."/>
            <person name="Bonito G."/>
        </authorList>
    </citation>
    <scope>NUCLEOTIDE SEQUENCE [LARGE SCALE GENOMIC DNA]</scope>
    <source>
        <strain evidence="2 3">AG-77</strain>
    </source>
</reference>
<dbReference type="EMBL" id="KV442174">
    <property type="protein sequence ID" value="OAQ22359.1"/>
    <property type="molecule type" value="Genomic_DNA"/>
</dbReference>
<dbReference type="Proteomes" id="UP000078512">
    <property type="component" value="Unassembled WGS sequence"/>
</dbReference>
<dbReference type="AlphaFoldDB" id="A0A197JD31"/>
<evidence type="ECO:0000313" key="2">
    <source>
        <dbReference type="EMBL" id="OAQ22359.1"/>
    </source>
</evidence>
<organism evidence="2 3">
    <name type="scientific">Linnemannia elongata AG-77</name>
    <dbReference type="NCBI Taxonomy" id="1314771"/>
    <lineage>
        <taxon>Eukaryota</taxon>
        <taxon>Fungi</taxon>
        <taxon>Fungi incertae sedis</taxon>
        <taxon>Mucoromycota</taxon>
        <taxon>Mortierellomycotina</taxon>
        <taxon>Mortierellomycetes</taxon>
        <taxon>Mortierellales</taxon>
        <taxon>Mortierellaceae</taxon>
        <taxon>Linnemannia</taxon>
    </lineage>
</organism>
<dbReference type="Pfam" id="PF24494">
    <property type="entry name" value="DUF7587"/>
    <property type="match status" value="1"/>
</dbReference>
<accession>A0A197JD31</accession>
<name>A0A197JD31_9FUNG</name>
<gene>
    <name evidence="2" type="ORF">K457DRAFT_26133</name>
</gene>
<evidence type="ECO:0000259" key="1">
    <source>
        <dbReference type="Pfam" id="PF24494"/>
    </source>
</evidence>
<protein>
    <recommendedName>
        <fullName evidence="1">DUF7587 domain-containing protein</fullName>
    </recommendedName>
</protein>
<dbReference type="Gene3D" id="3.90.210.10">
    <property type="entry name" value="Heat-Labile Enterotoxin, subunit A"/>
    <property type="match status" value="1"/>
</dbReference>
<keyword evidence="3" id="KW-1185">Reference proteome</keyword>
<dbReference type="InterPro" id="IPR056009">
    <property type="entry name" value="DUF7587"/>
</dbReference>
<sequence length="231" mass="26297">MHLIRYPEYLFRVIRAYDVVPETGFQCGNHAARLTFEQHIRKGFNNKVKSQFISTTKSSSTAISWTINEKSAFAIISCRALNQNIHVYDLSGDCSRTLTPWANKISTRHQEVLLTPHINEEAIVGIVPYSRHESQHAMYSCIRHLLSLVCGYCCRRGHDVDKVGYCKLLEMDNAVDVYYSTHCGYCGEPGHDIDRGDRCEELEVDNAVDDYYSNRCGYCGESEHDVDGGDR</sequence>
<dbReference type="OrthoDB" id="2448931at2759"/>
<evidence type="ECO:0000313" key="3">
    <source>
        <dbReference type="Proteomes" id="UP000078512"/>
    </source>
</evidence>